<dbReference type="Pfam" id="PF00440">
    <property type="entry name" value="TetR_N"/>
    <property type="match status" value="1"/>
</dbReference>
<dbReference type="InterPro" id="IPR009057">
    <property type="entry name" value="Homeodomain-like_sf"/>
</dbReference>
<dbReference type="SUPFAM" id="SSF46689">
    <property type="entry name" value="Homeodomain-like"/>
    <property type="match status" value="1"/>
</dbReference>
<dbReference type="Gene3D" id="1.10.357.10">
    <property type="entry name" value="Tetracycline Repressor, domain 2"/>
    <property type="match status" value="1"/>
</dbReference>
<reference evidence="4 5" key="1">
    <citation type="submission" date="2016-04" db="EMBL/GenBank/DDBJ databases">
        <title>Draft genome sequence of freshwater magnetotactic bacteria Magnetospirillum marisnigri SP-1 and Magnetospirillum moscoviense BB-1.</title>
        <authorList>
            <person name="Koziaeva V."/>
            <person name="Dziuba M.V."/>
            <person name="Ivanov T.M."/>
            <person name="Kuznetsov B."/>
            <person name="Grouzdev D.S."/>
        </authorList>
    </citation>
    <scope>NUCLEOTIDE SEQUENCE [LARGE SCALE GENOMIC DNA]</scope>
    <source>
        <strain evidence="4 5">SP-1</strain>
    </source>
</reference>
<dbReference type="AlphaFoldDB" id="A0A178MXV5"/>
<feature type="DNA-binding region" description="H-T-H motif" evidence="2">
    <location>
        <begin position="13"/>
        <end position="32"/>
    </location>
</feature>
<sequence length="177" mass="19190">MRLFVEKGVAETTVRDLAKGAGIAEGTLYRHYASMNDLVWDLFSTHYRAFARRLDVAQSGQAGFGGKLAAIIAEFCRFFDAEPVLFRFLMLVQHQALPRVANDADNPVELVHGVIALAMERGEIPRRPVGLAAAMVLGLVLQPAFGLAYGRLSLPFSQYAEDITAACLAALGSNAHV</sequence>
<evidence type="ECO:0000256" key="1">
    <source>
        <dbReference type="ARBA" id="ARBA00023125"/>
    </source>
</evidence>
<evidence type="ECO:0000313" key="5">
    <source>
        <dbReference type="Proteomes" id="UP000078428"/>
    </source>
</evidence>
<dbReference type="InterPro" id="IPR050109">
    <property type="entry name" value="HTH-type_TetR-like_transc_reg"/>
</dbReference>
<evidence type="ECO:0000259" key="3">
    <source>
        <dbReference type="PROSITE" id="PS50977"/>
    </source>
</evidence>
<dbReference type="InterPro" id="IPR036271">
    <property type="entry name" value="Tet_transcr_reg_TetR-rel_C_sf"/>
</dbReference>
<organism evidence="4 5">
    <name type="scientific">Paramagnetospirillum marisnigri</name>
    <dbReference type="NCBI Taxonomy" id="1285242"/>
    <lineage>
        <taxon>Bacteria</taxon>
        <taxon>Pseudomonadati</taxon>
        <taxon>Pseudomonadota</taxon>
        <taxon>Alphaproteobacteria</taxon>
        <taxon>Rhodospirillales</taxon>
        <taxon>Magnetospirillaceae</taxon>
        <taxon>Paramagnetospirillum</taxon>
    </lineage>
</organism>
<feature type="domain" description="HTH tetR-type" evidence="3">
    <location>
        <begin position="1"/>
        <end position="50"/>
    </location>
</feature>
<protein>
    <recommendedName>
        <fullName evidence="3">HTH tetR-type domain-containing protein</fullName>
    </recommendedName>
</protein>
<dbReference type="GO" id="GO:0003700">
    <property type="term" value="F:DNA-binding transcription factor activity"/>
    <property type="evidence" value="ECO:0007669"/>
    <property type="project" value="TreeGrafter"/>
</dbReference>
<dbReference type="Proteomes" id="UP000078428">
    <property type="component" value="Unassembled WGS sequence"/>
</dbReference>
<keyword evidence="5" id="KW-1185">Reference proteome</keyword>
<proteinExistence type="predicted"/>
<dbReference type="PROSITE" id="PS50977">
    <property type="entry name" value="HTH_TETR_2"/>
    <property type="match status" value="1"/>
</dbReference>
<name>A0A178MXV5_9PROT</name>
<dbReference type="EMBL" id="LWQT01000010">
    <property type="protein sequence ID" value="OAN55945.1"/>
    <property type="molecule type" value="Genomic_DNA"/>
</dbReference>
<dbReference type="GO" id="GO:0000976">
    <property type="term" value="F:transcription cis-regulatory region binding"/>
    <property type="evidence" value="ECO:0007669"/>
    <property type="project" value="TreeGrafter"/>
</dbReference>
<evidence type="ECO:0000313" key="4">
    <source>
        <dbReference type="EMBL" id="OAN55945.1"/>
    </source>
</evidence>
<dbReference type="InterPro" id="IPR001647">
    <property type="entry name" value="HTH_TetR"/>
</dbReference>
<dbReference type="PANTHER" id="PTHR30055">
    <property type="entry name" value="HTH-TYPE TRANSCRIPTIONAL REGULATOR RUTR"/>
    <property type="match status" value="1"/>
</dbReference>
<gene>
    <name evidence="4" type="ORF">A6A04_10290</name>
</gene>
<comment type="caution">
    <text evidence="4">The sequence shown here is derived from an EMBL/GenBank/DDBJ whole genome shotgun (WGS) entry which is preliminary data.</text>
</comment>
<keyword evidence="1 2" id="KW-0238">DNA-binding</keyword>
<dbReference type="STRING" id="1285242.A6A04_10290"/>
<accession>A0A178MXV5</accession>
<evidence type="ECO:0000256" key="2">
    <source>
        <dbReference type="PROSITE-ProRule" id="PRU00335"/>
    </source>
</evidence>
<dbReference type="SUPFAM" id="SSF48498">
    <property type="entry name" value="Tetracyclin repressor-like, C-terminal domain"/>
    <property type="match status" value="1"/>
</dbReference>
<dbReference type="PANTHER" id="PTHR30055:SF226">
    <property type="entry name" value="HTH-TYPE TRANSCRIPTIONAL REGULATOR PKSA"/>
    <property type="match status" value="1"/>
</dbReference>